<evidence type="ECO:0000313" key="3">
    <source>
        <dbReference type="Proteomes" id="UP001194469"/>
    </source>
</evidence>
<proteinExistence type="predicted"/>
<name>A0ABS0J6D1_9BACT</name>
<evidence type="ECO:0000256" key="1">
    <source>
        <dbReference type="SAM" id="MobiDB-lite"/>
    </source>
</evidence>
<reference evidence="2 3" key="1">
    <citation type="submission" date="2019-08" db="EMBL/GenBank/DDBJ databases">
        <authorList>
            <person name="Luo N."/>
        </authorList>
    </citation>
    <scope>NUCLEOTIDE SEQUENCE [LARGE SCALE GENOMIC DNA]</scope>
    <source>
        <strain evidence="2 3">NCIMB 9442</strain>
    </source>
</reference>
<protein>
    <submittedName>
        <fullName evidence="2">Uncharacterized protein</fullName>
    </submittedName>
</protein>
<accession>A0ABS0J6D1</accession>
<dbReference type="EMBL" id="VRYY01000309">
    <property type="protein sequence ID" value="MBG3877501.1"/>
    <property type="molecule type" value="Genomic_DNA"/>
</dbReference>
<evidence type="ECO:0000313" key="2">
    <source>
        <dbReference type="EMBL" id="MBG3877501.1"/>
    </source>
</evidence>
<sequence>MVTMHNASEHPVLYIPLLHRELAPACLPEGVEFLSAGLPAAPSVAGGAPQATANHTAAPWRSPLLPLSEAEARACLAELLDFGMNVGSGPHGDLAAMVAALESAHDEAPFSLGRSELAALENFASGGPHEKDGTGGGPASGDPAQEDRNRRIAAQKTLILAWHLEERVRELDALKEKFSRSRESLADILGVETDEELREMPALDPYSAMLPGSGADIIGPSWRIIVENMGPFLPDGAVLFTCDAEISATLRDGGAAFAPVTAEQAASLCPAWGDKVARLVVHARLPLWQVAGRPGPDAARPWLDRVFDVVCCGKCAR</sequence>
<organism evidence="2 3">
    <name type="scientific">Nitratidesulfovibrio oxamicus</name>
    <dbReference type="NCBI Taxonomy" id="32016"/>
    <lineage>
        <taxon>Bacteria</taxon>
        <taxon>Pseudomonadati</taxon>
        <taxon>Thermodesulfobacteriota</taxon>
        <taxon>Desulfovibrionia</taxon>
        <taxon>Desulfovibrionales</taxon>
        <taxon>Desulfovibrionaceae</taxon>
        <taxon>Nitratidesulfovibrio</taxon>
    </lineage>
</organism>
<keyword evidence="3" id="KW-1185">Reference proteome</keyword>
<gene>
    <name evidence="2" type="ORF">FVW20_10840</name>
</gene>
<comment type="caution">
    <text evidence="2">The sequence shown here is derived from an EMBL/GenBank/DDBJ whole genome shotgun (WGS) entry which is preliminary data.</text>
</comment>
<dbReference type="Proteomes" id="UP001194469">
    <property type="component" value="Unassembled WGS sequence"/>
</dbReference>
<feature type="region of interest" description="Disordered" evidence="1">
    <location>
        <begin position="124"/>
        <end position="146"/>
    </location>
</feature>